<comment type="function">
    <text evidence="3">Required for formate dehydrogenase (FDH) activity. Acts as a sulfur carrier protein that transfers sulfur from IscS to the molybdenum cofactor prior to its insertion into FDH.</text>
</comment>
<dbReference type="SUPFAM" id="SSF53927">
    <property type="entry name" value="Cytidine deaminase-like"/>
    <property type="match status" value="1"/>
</dbReference>
<dbReference type="HOGENOM" id="CLU_056887_4_1_9"/>
<keyword evidence="5" id="KW-1185">Reference proteome</keyword>
<dbReference type="NCBIfam" id="TIGR00129">
    <property type="entry name" value="fdhD_narQ"/>
    <property type="match status" value="1"/>
</dbReference>
<evidence type="ECO:0000313" key="4">
    <source>
        <dbReference type="EMBL" id="AJD89997.1"/>
    </source>
</evidence>
<proteinExistence type="inferred from homology"/>
<dbReference type="Pfam" id="PF02634">
    <property type="entry name" value="FdhD-NarQ"/>
    <property type="match status" value="1"/>
</dbReference>
<evidence type="ECO:0000256" key="1">
    <source>
        <dbReference type="ARBA" id="ARBA00022490"/>
    </source>
</evidence>
<dbReference type="InterPro" id="IPR003786">
    <property type="entry name" value="FdhD"/>
</dbReference>
<comment type="caution">
    <text evidence="3">Lacks conserved residue(s) required for the propagation of feature annotation.</text>
</comment>
<dbReference type="GO" id="GO:0005737">
    <property type="term" value="C:cytoplasm"/>
    <property type="evidence" value="ECO:0007669"/>
    <property type="project" value="UniProtKB-SubCell"/>
</dbReference>
<dbReference type="Proteomes" id="UP000031449">
    <property type="component" value="Chromosome"/>
</dbReference>
<sequence length="270" mass="29867">MSADSVKKRKILKVTDGEASWVEDSIVTEQVLTIKLNGEEFVTVVCSPEYMEDLAVGYLTAEGVIRSAKDISSVRLDQKGGFIHVMADHLNPLYGSLQNKRYITSCCGGSRQGFVFASDAMTAKTMTEQSVKLKPEQCFNLMKKLQHSADTFKETGGVHNAALCTEDDIVLSRMDIGRHNALDKIYGHCLRNDISVKNKVIVFSGRLSSEILLKVAKIGCEMVISKSAPTERALDLAEELNMTTVGFVRGNSFNVYTCPERIRLKEAPVY</sequence>
<dbReference type="KEGG" id="jeo:JMA_06800"/>
<dbReference type="HAMAP" id="MF_00187">
    <property type="entry name" value="FdhD"/>
    <property type="match status" value="1"/>
</dbReference>
<reference evidence="4 5" key="1">
    <citation type="submission" date="2014-08" db="EMBL/GenBank/DDBJ databases">
        <title>Complete genome of a marine bacteria Jeotgalibacillus malaysiensis.</title>
        <authorList>
            <person name="Yaakop A.S."/>
            <person name="Chan K.-G."/>
            <person name="Goh K.M."/>
        </authorList>
    </citation>
    <scope>NUCLEOTIDE SEQUENCE [LARGE SCALE GENOMIC DNA]</scope>
    <source>
        <strain evidence="4 5">D5</strain>
    </source>
</reference>
<dbReference type="GO" id="GO:0097163">
    <property type="term" value="F:sulfur carrier activity"/>
    <property type="evidence" value="ECO:0007669"/>
    <property type="project" value="UniProtKB-UniRule"/>
</dbReference>
<comment type="subcellular location">
    <subcellularLocation>
        <location evidence="3">Cytoplasm</location>
    </subcellularLocation>
</comment>
<evidence type="ECO:0000256" key="2">
    <source>
        <dbReference type="ARBA" id="ARBA00023150"/>
    </source>
</evidence>
<dbReference type="STRING" id="1508404.JMA_06800"/>
<comment type="similarity">
    <text evidence="3">Belongs to the FdhD family.</text>
</comment>
<dbReference type="AlphaFoldDB" id="A0A0B5AMV5"/>
<feature type="active site" description="Cysteine persulfide intermediate" evidence="3">
    <location>
        <position position="107"/>
    </location>
</feature>
<dbReference type="OrthoDB" id="9782042at2"/>
<dbReference type="GO" id="GO:0006777">
    <property type="term" value="P:Mo-molybdopterin cofactor biosynthetic process"/>
    <property type="evidence" value="ECO:0007669"/>
    <property type="project" value="UniProtKB-UniRule"/>
</dbReference>
<name>A0A0B5AMV5_9BACL</name>
<keyword evidence="1 3" id="KW-0963">Cytoplasm</keyword>
<dbReference type="PANTHER" id="PTHR30592:SF1">
    <property type="entry name" value="SULFUR CARRIER PROTEIN FDHD"/>
    <property type="match status" value="1"/>
</dbReference>
<keyword evidence="2 3" id="KW-0501">Molybdenum cofactor biosynthesis</keyword>
<evidence type="ECO:0000256" key="3">
    <source>
        <dbReference type="HAMAP-Rule" id="MF_00187"/>
    </source>
</evidence>
<dbReference type="PANTHER" id="PTHR30592">
    <property type="entry name" value="FORMATE DEHYDROGENASE"/>
    <property type="match status" value="1"/>
</dbReference>
<protein>
    <recommendedName>
        <fullName evidence="3">Sulfur carrier protein FdhD</fullName>
    </recommendedName>
</protein>
<accession>A0A0B5AMV5</accession>
<gene>
    <name evidence="3" type="primary">fdhD</name>
    <name evidence="4" type="ORF">JMA_06800</name>
</gene>
<dbReference type="GO" id="GO:0016783">
    <property type="term" value="F:sulfurtransferase activity"/>
    <property type="evidence" value="ECO:0007669"/>
    <property type="project" value="InterPro"/>
</dbReference>
<dbReference type="InterPro" id="IPR016193">
    <property type="entry name" value="Cytidine_deaminase-like"/>
</dbReference>
<evidence type="ECO:0000313" key="5">
    <source>
        <dbReference type="Proteomes" id="UP000031449"/>
    </source>
</evidence>
<dbReference type="PIRSF" id="PIRSF015626">
    <property type="entry name" value="FdhD"/>
    <property type="match status" value="1"/>
</dbReference>
<organism evidence="4 5">
    <name type="scientific">Jeotgalibacillus malaysiensis</name>
    <dbReference type="NCBI Taxonomy" id="1508404"/>
    <lineage>
        <taxon>Bacteria</taxon>
        <taxon>Bacillati</taxon>
        <taxon>Bacillota</taxon>
        <taxon>Bacilli</taxon>
        <taxon>Bacillales</taxon>
        <taxon>Caryophanaceae</taxon>
        <taxon>Jeotgalibacillus</taxon>
    </lineage>
</organism>
<dbReference type="Gene3D" id="3.40.140.10">
    <property type="entry name" value="Cytidine Deaminase, domain 2"/>
    <property type="match status" value="1"/>
</dbReference>
<dbReference type="Gene3D" id="3.10.20.10">
    <property type="match status" value="1"/>
</dbReference>
<dbReference type="EMBL" id="CP009416">
    <property type="protein sequence ID" value="AJD89997.1"/>
    <property type="molecule type" value="Genomic_DNA"/>
</dbReference>